<dbReference type="EMBL" id="CABFNP030000704">
    <property type="protein sequence ID" value="CAI6080129.1"/>
    <property type="molecule type" value="Genomic_DNA"/>
</dbReference>
<dbReference type="Proteomes" id="UP001160390">
    <property type="component" value="Unassembled WGS sequence"/>
</dbReference>
<comment type="caution">
    <text evidence="8">The sequence shown here is derived from an EMBL/GenBank/DDBJ whole genome shotgun (WGS) entry which is preliminary data.</text>
</comment>
<name>A0AA35LVA1_9HYPO</name>
<keyword evidence="6" id="KW-0788">Thiol protease</keyword>
<keyword evidence="4" id="KW-0833">Ubl conjugation pathway</keyword>
<dbReference type="PANTHER" id="PTHR13367">
    <property type="entry name" value="UBIQUITIN THIOESTERASE"/>
    <property type="match status" value="1"/>
</dbReference>
<evidence type="ECO:0000256" key="2">
    <source>
        <dbReference type="ARBA" id="ARBA00012759"/>
    </source>
</evidence>
<dbReference type="EC" id="3.4.19.12" evidence="2"/>
<evidence type="ECO:0000313" key="9">
    <source>
        <dbReference type="Proteomes" id="UP001160390"/>
    </source>
</evidence>
<evidence type="ECO:0000256" key="5">
    <source>
        <dbReference type="ARBA" id="ARBA00022801"/>
    </source>
</evidence>
<keyword evidence="5" id="KW-0378">Hydrolase</keyword>
<comment type="catalytic activity">
    <reaction evidence="1">
        <text>Thiol-dependent hydrolysis of ester, thioester, amide, peptide and isopeptide bonds formed by the C-terminal Gly of ubiquitin (a 76-residue protein attached to proteins as an intracellular targeting signal).</text>
        <dbReference type="EC" id="3.4.19.12"/>
    </reaction>
</comment>
<feature type="compositionally biased region" description="Basic and acidic residues" evidence="7">
    <location>
        <begin position="437"/>
        <end position="464"/>
    </location>
</feature>
<protein>
    <recommendedName>
        <fullName evidence="2">ubiquitinyl hydrolase 1</fullName>
        <ecNumber evidence="2">3.4.19.12</ecNumber>
    </recommendedName>
</protein>
<dbReference type="AlphaFoldDB" id="A0AA35LVA1"/>
<reference evidence="8" key="1">
    <citation type="submission" date="2023-01" db="EMBL/GenBank/DDBJ databases">
        <authorList>
            <person name="Piombo E."/>
        </authorList>
    </citation>
    <scope>NUCLEOTIDE SEQUENCE</scope>
</reference>
<dbReference type="GO" id="GO:0004843">
    <property type="term" value="F:cysteine-type deubiquitinase activity"/>
    <property type="evidence" value="ECO:0007669"/>
    <property type="project" value="UniProtKB-EC"/>
</dbReference>
<evidence type="ECO:0000313" key="8">
    <source>
        <dbReference type="EMBL" id="CAI6080129.1"/>
    </source>
</evidence>
<evidence type="ECO:0000256" key="1">
    <source>
        <dbReference type="ARBA" id="ARBA00000707"/>
    </source>
</evidence>
<keyword evidence="9" id="KW-1185">Reference proteome</keyword>
<accession>A0AA35LVA1</accession>
<dbReference type="GO" id="GO:0006508">
    <property type="term" value="P:proteolysis"/>
    <property type="evidence" value="ECO:0007669"/>
    <property type="project" value="UniProtKB-KW"/>
</dbReference>
<organism evidence="8 9">
    <name type="scientific">Clonostachys chloroleuca</name>
    <dbReference type="NCBI Taxonomy" id="1926264"/>
    <lineage>
        <taxon>Eukaryota</taxon>
        <taxon>Fungi</taxon>
        <taxon>Dikarya</taxon>
        <taxon>Ascomycota</taxon>
        <taxon>Pezizomycotina</taxon>
        <taxon>Sordariomycetes</taxon>
        <taxon>Hypocreomycetidae</taxon>
        <taxon>Hypocreales</taxon>
        <taxon>Bionectriaceae</taxon>
        <taxon>Clonostachys</taxon>
    </lineage>
</organism>
<evidence type="ECO:0000256" key="4">
    <source>
        <dbReference type="ARBA" id="ARBA00022786"/>
    </source>
</evidence>
<feature type="region of interest" description="Disordered" evidence="7">
    <location>
        <begin position="436"/>
        <end position="464"/>
    </location>
</feature>
<keyword evidence="3" id="KW-0645">Protease</keyword>
<evidence type="ECO:0000256" key="7">
    <source>
        <dbReference type="SAM" id="MobiDB-lite"/>
    </source>
</evidence>
<gene>
    <name evidence="8" type="ORF">CCHLO57077_00012849</name>
</gene>
<proteinExistence type="predicted"/>
<evidence type="ECO:0000256" key="6">
    <source>
        <dbReference type="ARBA" id="ARBA00022807"/>
    </source>
</evidence>
<dbReference type="InterPro" id="IPR051346">
    <property type="entry name" value="OTU_Deubiquitinase"/>
</dbReference>
<sequence length="706" mass="79827">MSYYYGGLTDDELFLSLSHLLKSDQADGEYQSWVQSIEKLPEAFRQLQGVNITDRQLCINQLFPHLRYGKGVIDYFLSKIVFTKEMKEFPHKLSASGWDLGRVKKLPATGFSGTNDSQHVLPLTVKQLDLPAQKHTNALVLNNLMRPENSVTLLSTQDSHSAVWSAMQLLELTVKMNPEIRVILDVGAQIIDLSNIDVAKAWLNLVQVKQGIQAVVFCDDEDELSVLDRQGHIERLQTSPFAKHLDSCLVFLDEAHTRGIDLRLPQSYRAAVTLGANLVKDRLVQACMRMRELGRGQSVVFYVPEEIETKIRALRTGNSDSTVDEPIAVLDVLAWSISETWIDIRRSFPIWATQGNTFARQHEYWESMCQPDGKKEINKELAEKFLEEEAQTLEQRYGLQPRGSSFIDGLAQSQNPMLREISQRYSEFGNIDLDSSSLHEEQERELAPEVEEERQKERAKPAEPLRHKVHPGVLAFVRTGVIKHARGAFRSSFKLFEKTSAAAELRIAQWPSGLLITNDFALTVKPEGSPDYSYMDDFLRSVQWILTSSAAGEMVMVVISPYEANELRDEIAKSQVVVRHLYGARQNQGTAPIDSLDLYTLPGGAPRHEIPKKLIIELNLFAGQLYFRSFQEYTEKAAEEGQEIAPDGFIRRAKGDKTCDFTVSPVKFLKAIIGRIRFNCEGIEKTHLGKILEGALLTEDDFRGEL</sequence>
<dbReference type="PANTHER" id="PTHR13367:SF34">
    <property type="match status" value="1"/>
</dbReference>
<evidence type="ECO:0000256" key="3">
    <source>
        <dbReference type="ARBA" id="ARBA00022670"/>
    </source>
</evidence>